<sequence length="520" mass="56289">MSPDFILGPIRDGSWQSHIAADWRRPLARLALLSLGIMVLTARDWAAMADQWWNISTYNHVLFVPFIVGWLIWERRAALASFKPKGWWPGLVLLGCGLFGWLLGTMAGVNTVSQLGAVLALQAGALALLGPRIGWALLFPLVYLLFLVPFGDELVPALQMLTAKITIALTMWSGIPAFIDGVFIDTPAGLFEVAEACSGVKFLVAMLALGTLVAHSCFTSRKRRAAFMTAAIILPILANGVRAWGTIYIAQSQGIEFAAGFDHIFYGWVFFALVVAALLAASWRFFDRDLTAEPVDAAAIGNSTYLSRLAAYRLNSNAVLLASGALLVLVAVWSALSARLEAPLPQQMAMPAVAGWSAVSYEPQIGWQPRAGGADHRMIARYRDPAGREVDVALATYAAQGEGREAGSYGEGALVPGSQWRWLSAAPSNTRWHGEILLARGQVKRLAQTSYRRGDLVTGSVARLKLATLLDRLRLSAAPVQTLILSVEEQPGQDSAATLSAFRTAMGDEARWMDRALAAR</sequence>
<dbReference type="GO" id="GO:0005886">
    <property type="term" value="C:plasma membrane"/>
    <property type="evidence" value="ECO:0007669"/>
    <property type="project" value="UniProtKB-SubCell"/>
</dbReference>
<dbReference type="OrthoDB" id="9797363at2"/>
<dbReference type="InterPro" id="IPR017540">
    <property type="entry name" value="Exosortase-1"/>
</dbReference>
<feature type="transmembrane region" description="Helical" evidence="8">
    <location>
        <begin position="85"/>
        <end position="103"/>
    </location>
</feature>
<evidence type="ECO:0000256" key="5">
    <source>
        <dbReference type="ARBA" id="ARBA00022801"/>
    </source>
</evidence>
<dbReference type="Proteomes" id="UP000253727">
    <property type="component" value="Unassembled WGS sequence"/>
</dbReference>
<evidence type="ECO:0000256" key="8">
    <source>
        <dbReference type="SAM" id="Phobius"/>
    </source>
</evidence>
<gene>
    <name evidence="10" type="ORF">HME9302_01273</name>
</gene>
<protein>
    <recommendedName>
        <fullName evidence="9">Methanolan biosynthesis EpsI domain-containing protein</fullName>
    </recommendedName>
</protein>
<evidence type="ECO:0000256" key="1">
    <source>
        <dbReference type="ARBA" id="ARBA00004651"/>
    </source>
</evidence>
<dbReference type="NCBIfam" id="TIGR02914">
    <property type="entry name" value="EpsI_fam"/>
    <property type="match status" value="1"/>
</dbReference>
<evidence type="ECO:0000256" key="7">
    <source>
        <dbReference type="ARBA" id="ARBA00023136"/>
    </source>
</evidence>
<dbReference type="GO" id="GO:0006508">
    <property type="term" value="P:proteolysis"/>
    <property type="evidence" value="ECO:0007669"/>
    <property type="project" value="UniProtKB-KW"/>
</dbReference>
<proteinExistence type="predicted"/>
<name>A0A369Q5S4_9SPHN</name>
<keyword evidence="7 8" id="KW-0472">Membrane</keyword>
<dbReference type="AlphaFoldDB" id="A0A369Q5S4"/>
<dbReference type="InterPro" id="IPR013426">
    <property type="entry name" value="EpsH-like"/>
</dbReference>
<evidence type="ECO:0000256" key="6">
    <source>
        <dbReference type="ARBA" id="ARBA00022989"/>
    </source>
</evidence>
<feature type="transmembrane region" description="Helical" evidence="8">
    <location>
        <begin position="160"/>
        <end position="179"/>
    </location>
</feature>
<dbReference type="NCBIfam" id="TIGR02602">
    <property type="entry name" value="8TM_EpsH"/>
    <property type="match status" value="1"/>
</dbReference>
<comment type="caution">
    <text evidence="10">The sequence shown here is derived from an EMBL/GenBank/DDBJ whole genome shotgun (WGS) entry which is preliminary data.</text>
</comment>
<dbReference type="InterPro" id="IPR019127">
    <property type="entry name" value="Exosortase"/>
</dbReference>
<keyword evidence="5" id="KW-0378">Hydrolase</keyword>
<feature type="domain" description="Methanolan biosynthesis EpsI" evidence="9">
    <location>
        <begin position="326"/>
        <end position="508"/>
    </location>
</feature>
<feature type="transmembrane region" description="Helical" evidence="8">
    <location>
        <begin position="318"/>
        <end position="336"/>
    </location>
</feature>
<feature type="transmembrane region" description="Helical" evidence="8">
    <location>
        <begin position="265"/>
        <end position="286"/>
    </location>
</feature>
<keyword evidence="11" id="KW-1185">Reference proteome</keyword>
<dbReference type="Pfam" id="PF11984">
    <property type="entry name" value="DUF3485"/>
    <property type="match status" value="1"/>
</dbReference>
<evidence type="ECO:0000256" key="4">
    <source>
        <dbReference type="ARBA" id="ARBA00022692"/>
    </source>
</evidence>
<accession>A0A369Q5S4</accession>
<dbReference type="NCBIfam" id="TIGR04178">
    <property type="entry name" value="exo_archaeo"/>
    <property type="match status" value="1"/>
</dbReference>
<dbReference type="InterPro" id="IPR014263">
    <property type="entry name" value="Methanolan_biosynth_EpsI"/>
</dbReference>
<dbReference type="InterPro" id="IPR026392">
    <property type="entry name" value="Exo/Archaeosortase_dom"/>
</dbReference>
<keyword evidence="2" id="KW-1003">Cell membrane</keyword>
<evidence type="ECO:0000259" key="9">
    <source>
        <dbReference type="Pfam" id="PF11984"/>
    </source>
</evidence>
<reference evidence="10 11" key="1">
    <citation type="submission" date="2018-04" db="EMBL/GenBank/DDBJ databases">
        <title>Altererythrobacter sp. HME9302 genome sequencing and assembly.</title>
        <authorList>
            <person name="Kang H."/>
            <person name="Kim H."/>
            <person name="Joh K."/>
        </authorList>
    </citation>
    <scope>NUCLEOTIDE SEQUENCE [LARGE SCALE GENOMIC DNA]</scope>
    <source>
        <strain evidence="10 11">HME9302</strain>
    </source>
</reference>
<feature type="transmembrane region" description="Helical" evidence="8">
    <location>
        <begin position="225"/>
        <end position="245"/>
    </location>
</feature>
<dbReference type="NCBIfam" id="TIGR03109">
    <property type="entry name" value="exosort_XrtA"/>
    <property type="match status" value="1"/>
</dbReference>
<evidence type="ECO:0000256" key="2">
    <source>
        <dbReference type="ARBA" id="ARBA00022475"/>
    </source>
</evidence>
<dbReference type="Pfam" id="PF09721">
    <property type="entry name" value="Exosortase_EpsH"/>
    <property type="match status" value="1"/>
</dbReference>
<evidence type="ECO:0000313" key="11">
    <source>
        <dbReference type="Proteomes" id="UP000253727"/>
    </source>
</evidence>
<evidence type="ECO:0000313" key="10">
    <source>
        <dbReference type="EMBL" id="RDC60074.1"/>
    </source>
</evidence>
<dbReference type="RefSeq" id="WP_115366311.1">
    <property type="nucleotide sequence ID" value="NZ_QBKA01000002.1"/>
</dbReference>
<keyword evidence="6 8" id="KW-1133">Transmembrane helix</keyword>
<evidence type="ECO:0000256" key="3">
    <source>
        <dbReference type="ARBA" id="ARBA00022670"/>
    </source>
</evidence>
<organism evidence="10 11">
    <name type="scientific">Alteripontixanthobacter maritimus</name>
    <dbReference type="NCBI Taxonomy" id="2161824"/>
    <lineage>
        <taxon>Bacteria</taxon>
        <taxon>Pseudomonadati</taxon>
        <taxon>Pseudomonadota</taxon>
        <taxon>Alphaproteobacteria</taxon>
        <taxon>Sphingomonadales</taxon>
        <taxon>Erythrobacteraceae</taxon>
        <taxon>Alteripontixanthobacter</taxon>
    </lineage>
</organism>
<keyword evidence="3" id="KW-0645">Protease</keyword>
<feature type="transmembrane region" description="Helical" evidence="8">
    <location>
        <begin position="52"/>
        <end position="73"/>
    </location>
</feature>
<dbReference type="GO" id="GO:0008233">
    <property type="term" value="F:peptidase activity"/>
    <property type="evidence" value="ECO:0007669"/>
    <property type="project" value="UniProtKB-KW"/>
</dbReference>
<comment type="subcellular location">
    <subcellularLocation>
        <location evidence="1">Cell membrane</location>
        <topology evidence="1">Multi-pass membrane protein</topology>
    </subcellularLocation>
</comment>
<feature type="transmembrane region" description="Helical" evidence="8">
    <location>
        <begin position="199"/>
        <end position="218"/>
    </location>
</feature>
<dbReference type="EMBL" id="QBKA01000002">
    <property type="protein sequence ID" value="RDC60074.1"/>
    <property type="molecule type" value="Genomic_DNA"/>
</dbReference>
<feature type="transmembrane region" description="Helical" evidence="8">
    <location>
        <begin position="123"/>
        <end position="148"/>
    </location>
</feature>
<keyword evidence="4 8" id="KW-0812">Transmembrane</keyword>